<feature type="transmembrane region" description="Helical" evidence="6">
    <location>
        <begin position="100"/>
        <end position="118"/>
    </location>
</feature>
<evidence type="ECO:0000313" key="9">
    <source>
        <dbReference type="Proteomes" id="UP000183263"/>
    </source>
</evidence>
<feature type="compositionally biased region" description="Polar residues" evidence="5">
    <location>
        <begin position="413"/>
        <end position="424"/>
    </location>
</feature>
<dbReference type="PROSITE" id="PS50850">
    <property type="entry name" value="MFS"/>
    <property type="match status" value="1"/>
</dbReference>
<feature type="transmembrane region" description="Helical" evidence="6">
    <location>
        <begin position="246"/>
        <end position="265"/>
    </location>
</feature>
<feature type="transmembrane region" description="Helical" evidence="6">
    <location>
        <begin position="130"/>
        <end position="153"/>
    </location>
</feature>
<evidence type="ECO:0000256" key="1">
    <source>
        <dbReference type="ARBA" id="ARBA00004651"/>
    </source>
</evidence>
<keyword evidence="9" id="KW-1185">Reference proteome</keyword>
<keyword evidence="4 6" id="KW-0472">Membrane</keyword>
<feature type="domain" description="Major facilitator superfamily (MFS) profile" evidence="7">
    <location>
        <begin position="10"/>
        <end position="392"/>
    </location>
</feature>
<dbReference type="Gene3D" id="1.20.1250.20">
    <property type="entry name" value="MFS general substrate transporter like domains"/>
    <property type="match status" value="1"/>
</dbReference>
<keyword evidence="2 6" id="KW-0812">Transmembrane</keyword>
<dbReference type="AlphaFoldDB" id="A0A1G8F685"/>
<dbReference type="Pfam" id="PF07690">
    <property type="entry name" value="MFS_1"/>
    <property type="match status" value="1"/>
</dbReference>
<feature type="transmembrane region" description="Helical" evidence="6">
    <location>
        <begin position="277"/>
        <end position="297"/>
    </location>
</feature>
<name>A0A1G8F685_9NOCA</name>
<evidence type="ECO:0000256" key="5">
    <source>
        <dbReference type="SAM" id="MobiDB-lite"/>
    </source>
</evidence>
<evidence type="ECO:0000256" key="2">
    <source>
        <dbReference type="ARBA" id="ARBA00022692"/>
    </source>
</evidence>
<accession>A0A1G8F685</accession>
<dbReference type="PANTHER" id="PTHR23523">
    <property type="match status" value="1"/>
</dbReference>
<feature type="transmembrane region" description="Helical" evidence="6">
    <location>
        <begin position="364"/>
        <end position="382"/>
    </location>
</feature>
<dbReference type="InterPro" id="IPR036259">
    <property type="entry name" value="MFS_trans_sf"/>
</dbReference>
<dbReference type="SUPFAM" id="SSF103473">
    <property type="entry name" value="MFS general substrate transporter"/>
    <property type="match status" value="1"/>
</dbReference>
<feature type="transmembrane region" description="Helical" evidence="6">
    <location>
        <begin position="48"/>
        <end position="69"/>
    </location>
</feature>
<protein>
    <submittedName>
        <fullName evidence="8">MFS transporter, CP family, cyanate transporter</fullName>
    </submittedName>
</protein>
<dbReference type="InterPro" id="IPR020846">
    <property type="entry name" value="MFS_dom"/>
</dbReference>
<organism evidence="8 9">
    <name type="scientific">Rhodococcus triatomae</name>
    <dbReference type="NCBI Taxonomy" id="300028"/>
    <lineage>
        <taxon>Bacteria</taxon>
        <taxon>Bacillati</taxon>
        <taxon>Actinomycetota</taxon>
        <taxon>Actinomycetes</taxon>
        <taxon>Mycobacteriales</taxon>
        <taxon>Nocardiaceae</taxon>
        <taxon>Rhodococcus</taxon>
    </lineage>
</organism>
<feature type="transmembrane region" description="Helical" evidence="6">
    <location>
        <begin position="212"/>
        <end position="234"/>
    </location>
</feature>
<feature type="transmembrane region" description="Helical" evidence="6">
    <location>
        <begin position="165"/>
        <end position="184"/>
    </location>
</feature>
<dbReference type="InterPro" id="IPR011701">
    <property type="entry name" value="MFS"/>
</dbReference>
<keyword evidence="3 6" id="KW-1133">Transmembrane helix</keyword>
<feature type="transmembrane region" description="Helical" evidence="6">
    <location>
        <begin position="335"/>
        <end position="358"/>
    </location>
</feature>
<comment type="subcellular location">
    <subcellularLocation>
        <location evidence="1">Cell membrane</location>
        <topology evidence="1">Multi-pass membrane protein</topology>
    </subcellularLocation>
</comment>
<reference evidence="8 9" key="1">
    <citation type="submission" date="2016-10" db="EMBL/GenBank/DDBJ databases">
        <authorList>
            <person name="de Groot N.N."/>
        </authorList>
    </citation>
    <scope>NUCLEOTIDE SEQUENCE [LARGE SCALE GENOMIC DNA]</scope>
    <source>
        <strain evidence="8 9">DSM 44892</strain>
    </source>
</reference>
<evidence type="ECO:0000313" key="8">
    <source>
        <dbReference type="EMBL" id="SDH77624.1"/>
    </source>
</evidence>
<feature type="transmembrane region" description="Helical" evidence="6">
    <location>
        <begin position="303"/>
        <end position="323"/>
    </location>
</feature>
<gene>
    <name evidence="8" type="ORF">SAMN05444695_103185</name>
</gene>
<feature type="region of interest" description="Disordered" evidence="5">
    <location>
        <begin position="398"/>
        <end position="424"/>
    </location>
</feature>
<dbReference type="Proteomes" id="UP000183263">
    <property type="component" value="Unassembled WGS sequence"/>
</dbReference>
<dbReference type="PANTHER" id="PTHR23523:SF2">
    <property type="entry name" value="2-NITROIMIDAZOLE TRANSPORTER"/>
    <property type="match status" value="1"/>
</dbReference>
<proteinExistence type="predicted"/>
<evidence type="ECO:0000256" key="3">
    <source>
        <dbReference type="ARBA" id="ARBA00022989"/>
    </source>
</evidence>
<sequence length="424" mass="44060">MKIFHGRLLVFCAIAMSALVLRLAVTSFSPLAAQIQEDIGFSTTVVGVFGMVPTLMFAVSGMLTPLLAARFGLERTVTVAMLMAGTGMAARALVTDTWSLLALSALALAGMGIGNVVIPPLVKRYFSDRLAVMSSVYIVGVQIGTIVPAFVAVPLADAAGWRTSIGVWAAVAFAAALPWIVVLARRRAAPGGAFAEPLAEPGRRPSAWRSPVGWAMALMFGMTSTITYAMFTWIPAILADAGASAAFGGTMVGLFSMMGLVAAFGAPTLCARMANPFPLVVACAVCFVLAFAGLLWAPMSAPVLWIVLLGLGPSTFPMALTLINLRTRTHAGSSSLSGFTQGVGYLVASAGPLVFGVLHDASGNWWWSFGYLFACVAVLLAAGSQACRPRMLEDTLRSGDTLPGGGAPAGRYTETQTGASSHGR</sequence>
<evidence type="ECO:0000256" key="6">
    <source>
        <dbReference type="SAM" id="Phobius"/>
    </source>
</evidence>
<evidence type="ECO:0000256" key="4">
    <source>
        <dbReference type="ARBA" id="ARBA00023136"/>
    </source>
</evidence>
<dbReference type="InterPro" id="IPR052524">
    <property type="entry name" value="MFS_Cyanate_Porter"/>
</dbReference>
<dbReference type="CDD" id="cd17339">
    <property type="entry name" value="MFS_NIMT_CynX_like"/>
    <property type="match status" value="1"/>
</dbReference>
<dbReference type="EMBL" id="FNDN01000003">
    <property type="protein sequence ID" value="SDH77624.1"/>
    <property type="molecule type" value="Genomic_DNA"/>
</dbReference>
<evidence type="ECO:0000259" key="7">
    <source>
        <dbReference type="PROSITE" id="PS50850"/>
    </source>
</evidence>
<dbReference type="GO" id="GO:0005886">
    <property type="term" value="C:plasma membrane"/>
    <property type="evidence" value="ECO:0007669"/>
    <property type="project" value="UniProtKB-SubCell"/>
</dbReference>
<feature type="transmembrane region" description="Helical" evidence="6">
    <location>
        <begin position="76"/>
        <end position="94"/>
    </location>
</feature>
<dbReference type="GO" id="GO:0022857">
    <property type="term" value="F:transmembrane transporter activity"/>
    <property type="evidence" value="ECO:0007669"/>
    <property type="project" value="InterPro"/>
</dbReference>